<evidence type="ECO:0000259" key="1">
    <source>
        <dbReference type="SMART" id="SM00589"/>
    </source>
</evidence>
<feature type="domain" description="SPRY-associated" evidence="1">
    <location>
        <begin position="4"/>
        <end position="58"/>
    </location>
</feature>
<proteinExistence type="predicted"/>
<reference evidence="2" key="1">
    <citation type="submission" date="2025-08" db="UniProtKB">
        <authorList>
            <consortium name="Ensembl"/>
        </authorList>
    </citation>
    <scope>IDENTIFICATION</scope>
</reference>
<organism evidence="2 3">
    <name type="scientific">Cyprinodon variegatus</name>
    <name type="common">Sheepshead minnow</name>
    <dbReference type="NCBI Taxonomy" id="28743"/>
    <lineage>
        <taxon>Eukaryota</taxon>
        <taxon>Metazoa</taxon>
        <taxon>Chordata</taxon>
        <taxon>Craniata</taxon>
        <taxon>Vertebrata</taxon>
        <taxon>Euteleostomi</taxon>
        <taxon>Actinopterygii</taxon>
        <taxon>Neopterygii</taxon>
        <taxon>Teleostei</taxon>
        <taxon>Neoteleostei</taxon>
        <taxon>Acanthomorphata</taxon>
        <taxon>Ovalentaria</taxon>
        <taxon>Atherinomorphae</taxon>
        <taxon>Cyprinodontiformes</taxon>
        <taxon>Cyprinodontidae</taxon>
        <taxon>Cyprinodon</taxon>
    </lineage>
</organism>
<keyword evidence="3" id="KW-1185">Reference proteome</keyword>
<dbReference type="Proteomes" id="UP000265020">
    <property type="component" value="Unassembled WGS sequence"/>
</dbReference>
<name>A0A3Q2DXB3_CYPVA</name>
<dbReference type="Ensembl" id="ENSCVAT00000003902.1">
    <property type="protein sequence ID" value="ENSCVAP00000024551.1"/>
    <property type="gene ID" value="ENSCVAG00000008765.1"/>
</dbReference>
<protein>
    <submittedName>
        <fullName evidence="2">Protein fantom-like</fullName>
    </submittedName>
</protein>
<dbReference type="PRINTS" id="PR01407">
    <property type="entry name" value="BUTYPHLNCDUF"/>
</dbReference>
<evidence type="ECO:0000313" key="2">
    <source>
        <dbReference type="Ensembl" id="ENSCVAP00000024551.1"/>
    </source>
</evidence>
<dbReference type="SMART" id="SM00589">
    <property type="entry name" value="PRY"/>
    <property type="match status" value="1"/>
</dbReference>
<dbReference type="InterPro" id="IPR013320">
    <property type="entry name" value="ConA-like_dom_sf"/>
</dbReference>
<dbReference type="SUPFAM" id="SSF49899">
    <property type="entry name" value="Concanavalin A-like lectins/glucanases"/>
    <property type="match status" value="1"/>
</dbReference>
<dbReference type="AlphaFoldDB" id="A0A3Q2DXB3"/>
<dbReference type="InterPro" id="IPR003879">
    <property type="entry name" value="Butyrophylin_SPRY"/>
</dbReference>
<dbReference type="InterPro" id="IPR043136">
    <property type="entry name" value="B30.2/SPRY_sf"/>
</dbReference>
<sequence>PPPGTDVLLDPKTANPWLVLSEDGRQVQDGNRMQNVADLPERFDRAPYPLFLSLKGVVTLSPEDGFWAICLRKGTEQPGTYQLEMWG</sequence>
<reference evidence="2" key="2">
    <citation type="submission" date="2025-09" db="UniProtKB">
        <authorList>
            <consortium name="Ensembl"/>
        </authorList>
    </citation>
    <scope>IDENTIFICATION</scope>
</reference>
<dbReference type="Gene3D" id="2.60.120.920">
    <property type="match status" value="1"/>
</dbReference>
<dbReference type="InterPro" id="IPR006574">
    <property type="entry name" value="PRY"/>
</dbReference>
<evidence type="ECO:0000313" key="3">
    <source>
        <dbReference type="Proteomes" id="UP000265020"/>
    </source>
</evidence>
<accession>A0A3Q2DXB3</accession>
<dbReference type="GeneTree" id="ENSGT00520000055620"/>
<dbReference type="Pfam" id="PF13765">
    <property type="entry name" value="PRY"/>
    <property type="match status" value="1"/>
</dbReference>